<feature type="transmembrane region" description="Helical" evidence="10">
    <location>
        <begin position="68"/>
        <end position="85"/>
    </location>
</feature>
<dbReference type="HAMAP" id="MF_00462">
    <property type="entry name" value="RsxD_RnfD"/>
    <property type="match status" value="1"/>
</dbReference>
<feature type="transmembrane region" description="Helical" evidence="10">
    <location>
        <begin position="279"/>
        <end position="297"/>
    </location>
</feature>
<feature type="transmembrane region" description="Helical" evidence="10">
    <location>
        <begin position="116"/>
        <end position="135"/>
    </location>
</feature>
<keyword evidence="5 10" id="KW-0812">Transmembrane</keyword>
<feature type="transmembrane region" description="Helical" evidence="10">
    <location>
        <begin position="40"/>
        <end position="56"/>
    </location>
</feature>
<keyword evidence="3 10" id="KW-0285">Flavoprotein</keyword>
<dbReference type="GO" id="GO:0022900">
    <property type="term" value="P:electron transport chain"/>
    <property type="evidence" value="ECO:0007669"/>
    <property type="project" value="UniProtKB-UniRule"/>
</dbReference>
<comment type="similarity">
    <text evidence="10">Belongs to the NqrB/RnfD family.</text>
</comment>
<comment type="function">
    <text evidence="10">Part of a membrane-bound complex that couples electron transfer with translocation of ions across the membrane.</text>
</comment>
<feature type="transmembrane region" description="Helical" evidence="10">
    <location>
        <begin position="303"/>
        <end position="320"/>
    </location>
</feature>
<keyword evidence="7 10" id="KW-0249">Electron transport</keyword>
<keyword evidence="10" id="KW-1003">Cell membrane</keyword>
<evidence type="ECO:0000256" key="10">
    <source>
        <dbReference type="HAMAP-Rule" id="MF_00462"/>
    </source>
</evidence>
<dbReference type="PANTHER" id="PTHR30578">
    <property type="entry name" value="ELECTRON TRANSPORT COMPLEX PROTEIN RNFD"/>
    <property type="match status" value="1"/>
</dbReference>
<feature type="modified residue" description="FMN phosphoryl threonine" evidence="10">
    <location>
        <position position="171"/>
    </location>
</feature>
<accession>A0A318KCE4</accession>
<dbReference type="RefSeq" id="WP_211309452.1">
    <property type="nucleotide sequence ID" value="NZ_DAIPEO010000001.1"/>
</dbReference>
<proteinExistence type="inferred from homology"/>
<comment type="subcellular location">
    <subcellularLocation>
        <location evidence="10">Cell inner membrane</location>
        <topology evidence="10">Multi-pass membrane protein</topology>
    </subcellularLocation>
</comment>
<dbReference type="InterPro" id="IPR011303">
    <property type="entry name" value="RnfD_bac"/>
</dbReference>
<evidence type="ECO:0000256" key="4">
    <source>
        <dbReference type="ARBA" id="ARBA00022643"/>
    </source>
</evidence>
<evidence type="ECO:0000256" key="8">
    <source>
        <dbReference type="ARBA" id="ARBA00022989"/>
    </source>
</evidence>
<keyword evidence="10" id="KW-0997">Cell inner membrane</keyword>
<keyword evidence="4 10" id="KW-0288">FMN</keyword>
<evidence type="ECO:0000256" key="9">
    <source>
        <dbReference type="ARBA" id="ARBA00023136"/>
    </source>
</evidence>
<keyword evidence="2 10" id="KW-0597">Phosphoprotein</keyword>
<dbReference type="InterPro" id="IPR004338">
    <property type="entry name" value="NqrB/RnfD"/>
</dbReference>
<keyword evidence="8 10" id="KW-1133">Transmembrane helix</keyword>
<dbReference type="PANTHER" id="PTHR30578:SF0">
    <property type="entry name" value="ION-TRANSLOCATING OXIDOREDUCTASE COMPLEX SUBUNIT D"/>
    <property type="match status" value="1"/>
</dbReference>
<reference evidence="11 12" key="1">
    <citation type="submission" date="2018-05" db="EMBL/GenBank/DDBJ databases">
        <title>Genomic Encyclopedia of Type Strains, Phase IV (KMG-IV): sequencing the most valuable type-strain genomes for metagenomic binning, comparative biology and taxonomic classification.</title>
        <authorList>
            <person name="Goeker M."/>
        </authorList>
    </citation>
    <scope>NUCLEOTIDE SEQUENCE [LARGE SCALE GENOMIC DNA]</scope>
    <source>
        <strain evidence="11 12">DSM 29661</strain>
    </source>
</reference>
<evidence type="ECO:0000256" key="6">
    <source>
        <dbReference type="ARBA" id="ARBA00022967"/>
    </source>
</evidence>
<dbReference type="Proteomes" id="UP000247555">
    <property type="component" value="Unassembled WGS sequence"/>
</dbReference>
<evidence type="ECO:0000256" key="5">
    <source>
        <dbReference type="ARBA" id="ARBA00022692"/>
    </source>
</evidence>
<keyword evidence="12" id="KW-1185">Reference proteome</keyword>
<protein>
    <recommendedName>
        <fullName evidence="10">Ion-translocating oxidoreductase complex subunit D</fullName>
        <ecNumber evidence="10">7.-.-.-</ecNumber>
    </recommendedName>
    <alternativeName>
        <fullName evidence="10">Rnf electron transport complex subunit D</fullName>
    </alternativeName>
</protein>
<dbReference type="Pfam" id="PF03116">
    <property type="entry name" value="NQR2_RnfD_RnfE"/>
    <property type="match status" value="1"/>
</dbReference>
<sequence>MMSSPFLAQPKSVRQVMLWVLAALLPGALLHSALHGPAVWLQILLASAAALLCEAAMLRARGLPARRFVLDGSALLTGALIGLTFPPLGPWWLVVVGAFFAIVVAKQLYGGLGNNLFNPAMVAFAVMMVSFPAQMSQWTPHAALSGGDQLLYVLTRDLPAGLSADALAGATPLDAVRTGLLNGQTLGVLLAGPWPVSLDQALLALAWLAGGLALGARGVLRWQAPLAMLATLTVLAALAHLLDAERYASPLFHLLAGATQLGAWFIATDPVTAPSSARGRLWFGAGIGALTWVIRTWGGYPDAVAFAVLLMNLCAPFIDLHTRAPAFGQRQPGGRR</sequence>
<evidence type="ECO:0000256" key="2">
    <source>
        <dbReference type="ARBA" id="ARBA00022553"/>
    </source>
</evidence>
<evidence type="ECO:0000313" key="11">
    <source>
        <dbReference type="EMBL" id="PXX74550.1"/>
    </source>
</evidence>
<gene>
    <name evidence="10" type="primary">rnfD</name>
    <name evidence="11" type="ORF">DFR34_13126</name>
</gene>
<feature type="transmembrane region" description="Helical" evidence="10">
    <location>
        <begin position="226"/>
        <end position="242"/>
    </location>
</feature>
<keyword evidence="9 10" id="KW-0472">Membrane</keyword>
<organism evidence="11 12">
    <name type="scientific">Rivihabitans pingtungensis</name>
    <dbReference type="NCBI Taxonomy" id="1054498"/>
    <lineage>
        <taxon>Bacteria</taxon>
        <taxon>Pseudomonadati</taxon>
        <taxon>Pseudomonadota</taxon>
        <taxon>Betaproteobacteria</taxon>
        <taxon>Neisseriales</taxon>
        <taxon>Aquaspirillaceae</taxon>
        <taxon>Rivihabitans</taxon>
    </lineage>
</organism>
<comment type="subunit">
    <text evidence="10">The complex is composed of six subunits: RnfA, RnfB, RnfC, RnfD, RnfE and RnfG.</text>
</comment>
<comment type="caution">
    <text evidence="11">The sequence shown here is derived from an EMBL/GenBank/DDBJ whole genome shotgun (WGS) entry which is preliminary data.</text>
</comment>
<keyword evidence="6 10" id="KW-1278">Translocase</keyword>
<keyword evidence="1 10" id="KW-0813">Transport</keyword>
<evidence type="ECO:0000313" key="12">
    <source>
        <dbReference type="Proteomes" id="UP000247555"/>
    </source>
</evidence>
<dbReference type="GO" id="GO:0005886">
    <property type="term" value="C:plasma membrane"/>
    <property type="evidence" value="ECO:0007669"/>
    <property type="project" value="UniProtKB-SubCell"/>
</dbReference>
<feature type="transmembrane region" description="Helical" evidence="10">
    <location>
        <begin position="248"/>
        <end position="267"/>
    </location>
</feature>
<dbReference type="EMBL" id="QJKI01000031">
    <property type="protein sequence ID" value="PXX74550.1"/>
    <property type="molecule type" value="Genomic_DNA"/>
</dbReference>
<name>A0A318KCE4_9NEIS</name>
<dbReference type="NCBIfam" id="TIGR01946">
    <property type="entry name" value="rnfD"/>
    <property type="match status" value="1"/>
</dbReference>
<evidence type="ECO:0000256" key="3">
    <source>
        <dbReference type="ARBA" id="ARBA00022630"/>
    </source>
</evidence>
<dbReference type="EC" id="7.-.-.-" evidence="10"/>
<comment type="cofactor">
    <cofactor evidence="10">
        <name>FMN</name>
        <dbReference type="ChEBI" id="CHEBI:58210"/>
    </cofactor>
</comment>
<evidence type="ECO:0000256" key="1">
    <source>
        <dbReference type="ARBA" id="ARBA00022448"/>
    </source>
</evidence>
<dbReference type="GO" id="GO:0055085">
    <property type="term" value="P:transmembrane transport"/>
    <property type="evidence" value="ECO:0007669"/>
    <property type="project" value="InterPro"/>
</dbReference>
<dbReference type="AlphaFoldDB" id="A0A318KCE4"/>
<feature type="transmembrane region" description="Helical" evidence="10">
    <location>
        <begin position="201"/>
        <end position="219"/>
    </location>
</feature>
<evidence type="ECO:0000256" key="7">
    <source>
        <dbReference type="ARBA" id="ARBA00022982"/>
    </source>
</evidence>